<dbReference type="InterPro" id="IPR016148">
    <property type="entry name" value="Pili_assmbl_chaperone_C"/>
</dbReference>
<dbReference type="InterPro" id="IPR008962">
    <property type="entry name" value="PapD-like_sf"/>
</dbReference>
<keyword evidence="5" id="KW-0143">Chaperone</keyword>
<dbReference type="EMBL" id="JBHSAF010000001">
    <property type="protein sequence ID" value="MFC3912106.1"/>
    <property type="molecule type" value="Genomic_DNA"/>
</dbReference>
<sequence length="241" mass="26760">MPSWIRTLLSHSLLMLSLLPAATHAEVIISGTRIIYPGNKRELAVQLNNVGEQPALIQSWIDNGNADAQPEEEEVPFVILPPVVRIEPKQGQTLRLMFSGASLPQDRESLFWFNALEIPPQPEEGKSNNYLQFAVRSRIKLFYRPDGLTPSITEAPETLRWSVAKQQLTIQNPSPYYITLATVELNGYQLADLSGQMLEPHGHLVTALTGKLATASHFSGHFTNINDFGASSDHSLTIDNH</sequence>
<comment type="caution">
    <text evidence="9">The sequence shown here is derived from an EMBL/GenBank/DDBJ whole genome shotgun (WGS) entry which is preliminary data.</text>
</comment>
<dbReference type="SUPFAM" id="SSF49584">
    <property type="entry name" value="Periplasmic chaperone C-domain"/>
    <property type="match status" value="1"/>
</dbReference>
<dbReference type="PANTHER" id="PTHR30251:SF2">
    <property type="entry name" value="FIMBRIAL CHAPERONE YADV-RELATED"/>
    <property type="match status" value="1"/>
</dbReference>
<evidence type="ECO:0000313" key="9">
    <source>
        <dbReference type="EMBL" id="MFC3912106.1"/>
    </source>
</evidence>
<dbReference type="InterPro" id="IPR013783">
    <property type="entry name" value="Ig-like_fold"/>
</dbReference>
<evidence type="ECO:0000259" key="8">
    <source>
        <dbReference type="Pfam" id="PF02753"/>
    </source>
</evidence>
<dbReference type="SUPFAM" id="SSF49354">
    <property type="entry name" value="PapD-like"/>
    <property type="match status" value="1"/>
</dbReference>
<dbReference type="InterPro" id="IPR016147">
    <property type="entry name" value="Pili_assmbl_chaperone_N"/>
</dbReference>
<evidence type="ECO:0000256" key="3">
    <source>
        <dbReference type="ARBA" id="ARBA00022729"/>
    </source>
</evidence>
<gene>
    <name evidence="9" type="ORF">ACFOSS_01345</name>
</gene>
<keyword evidence="4" id="KW-0574">Periplasm</keyword>
<comment type="similarity">
    <text evidence="2">Belongs to the periplasmic pilus chaperone family.</text>
</comment>
<feature type="chain" id="PRO_5045613110" evidence="6">
    <location>
        <begin position="26"/>
        <end position="241"/>
    </location>
</feature>
<comment type="subcellular location">
    <subcellularLocation>
        <location evidence="1">Periplasm</location>
    </subcellularLocation>
</comment>
<reference evidence="10" key="1">
    <citation type="journal article" date="2019" name="Int. J. Syst. Evol. Microbiol.">
        <title>The Global Catalogue of Microorganisms (GCM) 10K type strain sequencing project: providing services to taxonomists for standard genome sequencing and annotation.</title>
        <authorList>
            <consortium name="The Broad Institute Genomics Platform"/>
            <consortium name="The Broad Institute Genome Sequencing Center for Infectious Disease"/>
            <person name="Wu L."/>
            <person name="Ma J."/>
        </authorList>
    </citation>
    <scope>NUCLEOTIDE SEQUENCE [LARGE SCALE GENOMIC DNA]</scope>
    <source>
        <strain evidence="10">CCUG 54939</strain>
    </source>
</reference>
<name>A0ABV8CIP0_9GAMM</name>
<evidence type="ECO:0000256" key="2">
    <source>
        <dbReference type="ARBA" id="ARBA00007399"/>
    </source>
</evidence>
<dbReference type="InterPro" id="IPR050643">
    <property type="entry name" value="Periplasmic_pilus_chap"/>
</dbReference>
<proteinExistence type="inferred from homology"/>
<feature type="domain" description="Pili assembly chaperone N-terminal" evidence="7">
    <location>
        <begin position="27"/>
        <end position="148"/>
    </location>
</feature>
<protein>
    <submittedName>
        <fullName evidence="9">Molecular chaperone</fullName>
    </submittedName>
</protein>
<dbReference type="Gene3D" id="2.60.40.10">
    <property type="entry name" value="Immunoglobulins"/>
    <property type="match status" value="2"/>
</dbReference>
<feature type="domain" description="Pili assembly chaperone C-terminal" evidence="8">
    <location>
        <begin position="170"/>
        <end position="232"/>
    </location>
</feature>
<keyword evidence="10" id="KW-1185">Reference proteome</keyword>
<dbReference type="InterPro" id="IPR036316">
    <property type="entry name" value="Pili_assmbl_chap_C_dom_sf"/>
</dbReference>
<accession>A0ABV8CIP0</accession>
<organism evidence="9 10">
    <name type="scientific">Pseudaeromonas sharmana</name>
    <dbReference type="NCBI Taxonomy" id="328412"/>
    <lineage>
        <taxon>Bacteria</taxon>
        <taxon>Pseudomonadati</taxon>
        <taxon>Pseudomonadota</taxon>
        <taxon>Gammaproteobacteria</taxon>
        <taxon>Aeromonadales</taxon>
        <taxon>Aeromonadaceae</taxon>
        <taxon>Pseudaeromonas</taxon>
    </lineage>
</organism>
<dbReference type="Proteomes" id="UP001595692">
    <property type="component" value="Unassembled WGS sequence"/>
</dbReference>
<feature type="signal peptide" evidence="6">
    <location>
        <begin position="1"/>
        <end position="25"/>
    </location>
</feature>
<evidence type="ECO:0000256" key="6">
    <source>
        <dbReference type="SAM" id="SignalP"/>
    </source>
</evidence>
<dbReference type="PRINTS" id="PR00969">
    <property type="entry name" value="CHAPERONPILI"/>
</dbReference>
<dbReference type="RefSeq" id="WP_377150121.1">
    <property type="nucleotide sequence ID" value="NZ_JBHSAF010000001.1"/>
</dbReference>
<dbReference type="Pfam" id="PF02753">
    <property type="entry name" value="PapD_C"/>
    <property type="match status" value="1"/>
</dbReference>
<evidence type="ECO:0000256" key="5">
    <source>
        <dbReference type="ARBA" id="ARBA00023186"/>
    </source>
</evidence>
<evidence type="ECO:0000313" key="10">
    <source>
        <dbReference type="Proteomes" id="UP001595692"/>
    </source>
</evidence>
<evidence type="ECO:0000256" key="4">
    <source>
        <dbReference type="ARBA" id="ARBA00022764"/>
    </source>
</evidence>
<dbReference type="InterPro" id="IPR001829">
    <property type="entry name" value="Pili_assmbl_chaperone_bac"/>
</dbReference>
<dbReference type="PANTHER" id="PTHR30251">
    <property type="entry name" value="PILUS ASSEMBLY CHAPERONE"/>
    <property type="match status" value="1"/>
</dbReference>
<evidence type="ECO:0000259" key="7">
    <source>
        <dbReference type="Pfam" id="PF00345"/>
    </source>
</evidence>
<keyword evidence="3 6" id="KW-0732">Signal</keyword>
<evidence type="ECO:0000256" key="1">
    <source>
        <dbReference type="ARBA" id="ARBA00004418"/>
    </source>
</evidence>
<dbReference type="Pfam" id="PF00345">
    <property type="entry name" value="PapD_N"/>
    <property type="match status" value="1"/>
</dbReference>